<organism evidence="2 3">
    <name type="scientific">Amnibacterium endophyticum</name>
    <dbReference type="NCBI Taxonomy" id="2109337"/>
    <lineage>
        <taxon>Bacteria</taxon>
        <taxon>Bacillati</taxon>
        <taxon>Actinomycetota</taxon>
        <taxon>Actinomycetes</taxon>
        <taxon>Micrococcales</taxon>
        <taxon>Microbacteriaceae</taxon>
        <taxon>Amnibacterium</taxon>
    </lineage>
</organism>
<dbReference type="EMBL" id="JBHUEA010000036">
    <property type="protein sequence ID" value="MFD1722991.1"/>
    <property type="molecule type" value="Genomic_DNA"/>
</dbReference>
<sequence>MGLTADLAATRLHVLPVAVPGRPLLHLHARAAVRARGWVLAASPADADVLLVCGAADGELAEAVDRVWQQVPAPRARRRVTEEAEIADALDSAARVVGDVAAQREALRSTPQPGDPEPAHRHDEHEQHGEQEHDGGTDHHEDHEGMEHDGHGGMDHGGMSMDGPAGIPLASGWEGDRDGLEMDVLAFRLGPVLPDWPAGLVVDCTLSGDVVASASARLLPGDAEEEPREAGGFVQAVERAARLLRLAGWTPPALRLERAIDAALAGAPGADGARVVRAVAHRVARSALLAWSLRGTAVDVRARLLVILGDAERAALGEPPVDAPLDPDALAASLSGRTLTVAGLVVAAAGAVQAVARA</sequence>
<accession>A0ABW4LHT8</accession>
<evidence type="ECO:0000256" key="1">
    <source>
        <dbReference type="SAM" id="MobiDB-lite"/>
    </source>
</evidence>
<dbReference type="RefSeq" id="WP_377936583.1">
    <property type="nucleotide sequence ID" value="NZ_JBHUEA010000036.1"/>
</dbReference>
<protein>
    <submittedName>
        <fullName evidence="2">Uncharacterized protein</fullName>
    </submittedName>
</protein>
<evidence type="ECO:0000313" key="2">
    <source>
        <dbReference type="EMBL" id="MFD1722991.1"/>
    </source>
</evidence>
<reference evidence="3" key="1">
    <citation type="journal article" date="2019" name="Int. J. Syst. Evol. Microbiol.">
        <title>The Global Catalogue of Microorganisms (GCM) 10K type strain sequencing project: providing services to taxonomists for standard genome sequencing and annotation.</title>
        <authorList>
            <consortium name="The Broad Institute Genomics Platform"/>
            <consortium name="The Broad Institute Genome Sequencing Center for Infectious Disease"/>
            <person name="Wu L."/>
            <person name="Ma J."/>
        </authorList>
    </citation>
    <scope>NUCLEOTIDE SEQUENCE [LARGE SCALE GENOMIC DNA]</scope>
    <source>
        <strain evidence="3">CGMCC 1.12471</strain>
    </source>
</reference>
<proteinExistence type="predicted"/>
<name>A0ABW4LHT8_9MICO</name>
<keyword evidence="3" id="KW-1185">Reference proteome</keyword>
<dbReference type="Gene3D" id="3.40.50.12280">
    <property type="match status" value="1"/>
</dbReference>
<comment type="caution">
    <text evidence="2">The sequence shown here is derived from an EMBL/GenBank/DDBJ whole genome shotgun (WGS) entry which is preliminary data.</text>
</comment>
<gene>
    <name evidence="2" type="ORF">ACFSBI_15685</name>
</gene>
<evidence type="ECO:0000313" key="3">
    <source>
        <dbReference type="Proteomes" id="UP001597347"/>
    </source>
</evidence>
<feature type="region of interest" description="Disordered" evidence="1">
    <location>
        <begin position="106"/>
        <end position="174"/>
    </location>
</feature>
<dbReference type="SUPFAM" id="SSF56770">
    <property type="entry name" value="HydA/Nqo6-like"/>
    <property type="match status" value="1"/>
</dbReference>
<dbReference type="Proteomes" id="UP001597347">
    <property type="component" value="Unassembled WGS sequence"/>
</dbReference>
<feature type="compositionally biased region" description="Basic and acidic residues" evidence="1">
    <location>
        <begin position="117"/>
        <end position="154"/>
    </location>
</feature>